<sequence length="76" mass="8586">MYLFDPGPRILYNLSWIQTGKMYYKPSENAASYPVHRNTIAVHIPVTVTSETAKVQELSECEGENNEYAGHDTGNH</sequence>
<dbReference type="EMBL" id="BEXT01000001">
    <property type="protein sequence ID" value="GBC63900.1"/>
    <property type="molecule type" value="Genomic_DNA"/>
</dbReference>
<proteinExistence type="predicted"/>
<name>A0A401G3U2_9BACT</name>
<dbReference type="AlphaFoldDB" id="A0A401G3U2"/>
<keyword evidence="2" id="KW-1185">Reference proteome</keyword>
<reference evidence="2" key="1">
    <citation type="submission" date="2017-11" db="EMBL/GenBank/DDBJ databases">
        <authorList>
            <person name="Watanabe M."/>
            <person name="Kojima H."/>
        </authorList>
    </citation>
    <scope>NUCLEOTIDE SEQUENCE [LARGE SCALE GENOMIC DNA]</scope>
    <source>
        <strain evidence="2">Tokyo 01</strain>
    </source>
</reference>
<organism evidence="1 2">
    <name type="scientific">Desulfonema ishimotonii</name>
    <dbReference type="NCBI Taxonomy" id="45657"/>
    <lineage>
        <taxon>Bacteria</taxon>
        <taxon>Pseudomonadati</taxon>
        <taxon>Thermodesulfobacteriota</taxon>
        <taxon>Desulfobacteria</taxon>
        <taxon>Desulfobacterales</taxon>
        <taxon>Desulfococcaceae</taxon>
        <taxon>Desulfonema</taxon>
    </lineage>
</organism>
<comment type="caution">
    <text evidence="1">The sequence shown here is derived from an EMBL/GenBank/DDBJ whole genome shotgun (WGS) entry which is preliminary data.</text>
</comment>
<evidence type="ECO:0000313" key="2">
    <source>
        <dbReference type="Proteomes" id="UP000288096"/>
    </source>
</evidence>
<reference evidence="2" key="2">
    <citation type="submission" date="2019-01" db="EMBL/GenBank/DDBJ databases">
        <title>Genome sequence of Desulfonema ishimotonii strain Tokyo 01.</title>
        <authorList>
            <person name="Fukui M."/>
        </authorList>
    </citation>
    <scope>NUCLEOTIDE SEQUENCE [LARGE SCALE GENOMIC DNA]</scope>
    <source>
        <strain evidence="2">Tokyo 01</strain>
    </source>
</reference>
<accession>A0A401G3U2</accession>
<dbReference type="Proteomes" id="UP000288096">
    <property type="component" value="Unassembled WGS sequence"/>
</dbReference>
<evidence type="ECO:0000313" key="1">
    <source>
        <dbReference type="EMBL" id="GBC63900.1"/>
    </source>
</evidence>
<gene>
    <name evidence="1" type="ORF">DENIS_4899</name>
</gene>
<protein>
    <submittedName>
        <fullName evidence="1">Uncharacterized protein</fullName>
    </submittedName>
</protein>